<evidence type="ECO:0000313" key="1">
    <source>
        <dbReference type="EMBL" id="KAJ9067361.1"/>
    </source>
</evidence>
<proteinExistence type="predicted"/>
<evidence type="ECO:0000313" key="2">
    <source>
        <dbReference type="Proteomes" id="UP001165960"/>
    </source>
</evidence>
<dbReference type="Proteomes" id="UP001165960">
    <property type="component" value="Unassembled WGS sequence"/>
</dbReference>
<name>A0ACC2SYM6_9FUNG</name>
<reference evidence="1" key="1">
    <citation type="submission" date="2022-04" db="EMBL/GenBank/DDBJ databases">
        <title>Genome of the entomopathogenic fungus Entomophthora muscae.</title>
        <authorList>
            <person name="Elya C."/>
            <person name="Lovett B.R."/>
            <person name="Lee E."/>
            <person name="Macias A.M."/>
            <person name="Hajek A.E."/>
            <person name="De Bivort B.L."/>
            <person name="Kasson M.T."/>
            <person name="De Fine Licht H.H."/>
            <person name="Stajich J.E."/>
        </authorList>
    </citation>
    <scope>NUCLEOTIDE SEQUENCE</scope>
    <source>
        <strain evidence="1">Berkeley</strain>
    </source>
</reference>
<protein>
    <submittedName>
        <fullName evidence="1">Uncharacterized protein</fullName>
    </submittedName>
</protein>
<keyword evidence="2" id="KW-1185">Reference proteome</keyword>
<dbReference type="EMBL" id="QTSX02004261">
    <property type="protein sequence ID" value="KAJ9067361.1"/>
    <property type="molecule type" value="Genomic_DNA"/>
</dbReference>
<organism evidence="1 2">
    <name type="scientific">Entomophthora muscae</name>
    <dbReference type="NCBI Taxonomy" id="34485"/>
    <lineage>
        <taxon>Eukaryota</taxon>
        <taxon>Fungi</taxon>
        <taxon>Fungi incertae sedis</taxon>
        <taxon>Zoopagomycota</taxon>
        <taxon>Entomophthoromycotina</taxon>
        <taxon>Entomophthoromycetes</taxon>
        <taxon>Entomophthorales</taxon>
        <taxon>Entomophthoraceae</taxon>
        <taxon>Entomophthora</taxon>
    </lineage>
</organism>
<comment type="caution">
    <text evidence="1">The sequence shown here is derived from an EMBL/GenBank/DDBJ whole genome shotgun (WGS) entry which is preliminary data.</text>
</comment>
<sequence>MYLKQGLDLQVPQQAGTACTLSELCMGHITVVKVMRRFGCPLTRKEAREISRYSEELEKMGVRLVGVGFDTSGASGFGLGGFWNGELFLDENRGVYDFFGLKRLGKLSSLLALLQKETRKKGLELLTFKET</sequence>
<gene>
    <name evidence="1" type="ORF">DSO57_1000271</name>
</gene>
<accession>A0ACC2SYM6</accession>